<evidence type="ECO:0000256" key="1">
    <source>
        <dbReference type="SAM" id="Phobius"/>
    </source>
</evidence>
<protein>
    <submittedName>
        <fullName evidence="2">Uncharacterized protein</fullName>
    </submittedName>
</protein>
<evidence type="ECO:0000313" key="2">
    <source>
        <dbReference type="EMBL" id="WVZ26436.1"/>
    </source>
</evidence>
<dbReference type="Proteomes" id="UP001374535">
    <property type="component" value="Chromosome 1"/>
</dbReference>
<name>A0AAQ3PEM9_VIGMU</name>
<evidence type="ECO:0000313" key="3">
    <source>
        <dbReference type="Proteomes" id="UP001374535"/>
    </source>
</evidence>
<keyword evidence="1" id="KW-0472">Membrane</keyword>
<sequence>KTFRPFKYKPPSEEKKLLFHYFCRLYFPSLVSVTYIFPLLFLLLIFSSDLLPYLFIFSKKELFDFLLLHDCVTNRMPTITSLSHQRFEHVSASYILLGIREPLHFSHFPHR</sequence>
<accession>A0AAQ3PEM9</accession>
<gene>
    <name evidence="2" type="ORF">V8G54_004980</name>
</gene>
<keyword evidence="1" id="KW-1133">Transmembrane helix</keyword>
<feature type="non-terminal residue" evidence="2">
    <location>
        <position position="1"/>
    </location>
</feature>
<keyword evidence="1" id="KW-0812">Transmembrane</keyword>
<reference evidence="2 3" key="1">
    <citation type="journal article" date="2023" name="Life. Sci Alliance">
        <title>Evolutionary insights into 3D genome organization and epigenetic landscape of Vigna mungo.</title>
        <authorList>
            <person name="Junaid A."/>
            <person name="Singh B."/>
            <person name="Bhatia S."/>
        </authorList>
    </citation>
    <scope>NUCLEOTIDE SEQUENCE [LARGE SCALE GENOMIC DNA]</scope>
    <source>
        <strain evidence="2">Urdbean</strain>
    </source>
</reference>
<dbReference type="EMBL" id="CP144700">
    <property type="protein sequence ID" value="WVZ26436.1"/>
    <property type="molecule type" value="Genomic_DNA"/>
</dbReference>
<dbReference type="AlphaFoldDB" id="A0AAQ3PEM9"/>
<proteinExistence type="predicted"/>
<keyword evidence="3" id="KW-1185">Reference proteome</keyword>
<organism evidence="2 3">
    <name type="scientific">Vigna mungo</name>
    <name type="common">Black gram</name>
    <name type="synonym">Phaseolus mungo</name>
    <dbReference type="NCBI Taxonomy" id="3915"/>
    <lineage>
        <taxon>Eukaryota</taxon>
        <taxon>Viridiplantae</taxon>
        <taxon>Streptophyta</taxon>
        <taxon>Embryophyta</taxon>
        <taxon>Tracheophyta</taxon>
        <taxon>Spermatophyta</taxon>
        <taxon>Magnoliopsida</taxon>
        <taxon>eudicotyledons</taxon>
        <taxon>Gunneridae</taxon>
        <taxon>Pentapetalae</taxon>
        <taxon>rosids</taxon>
        <taxon>fabids</taxon>
        <taxon>Fabales</taxon>
        <taxon>Fabaceae</taxon>
        <taxon>Papilionoideae</taxon>
        <taxon>50 kb inversion clade</taxon>
        <taxon>NPAAA clade</taxon>
        <taxon>indigoferoid/millettioid clade</taxon>
        <taxon>Phaseoleae</taxon>
        <taxon>Vigna</taxon>
    </lineage>
</organism>
<feature type="transmembrane region" description="Helical" evidence="1">
    <location>
        <begin position="21"/>
        <end position="46"/>
    </location>
</feature>